<sequence length="563" mass="63220">MKAQRPNHKLPLSNKALWIMAVVGLVIFLYIQVFPLTSTDGLQQEPPGQIISKDKAILAAKQFAENTIGLDRLDTEVKPLVTYQSDSDFYGYLSKKNLLTTYNNKYEKRFPYDVYRVSFSNPASFVKQLDIDVHMTTGAVVGFEAVQLYSRKDREVMLEQNRSLAMQNLQELEGNLSLTDKQNKAIPYLEALGYRAHELDLVSGPDDLGLTYRVNKYTIGEASAELRFQFEYGQVSSMEAAFSVPQSHLDYVKAQTRLANWLYFGGYALLSFVLGILAIVYSARTRPHASFGRGIFLTAFYFAVNIFTVLNLMPVLQSQNMSKGTLTVLLVVQALFTLMVTASVYFSLVGGDGLWRKQGITMWRRANEPGYGSHVLNSMIRGYAWALILLGAQSVIFVLLEGTIHSWSTTDATQSTYNMVYPWLFPLVAWTAGIGEEAVYRLFGIPMLKKIFRSTWIASLISSLIWAFGHTLYPIYPVISRPIELAFIGLLFSFIFLRSGFITVLFAHVIFDSVLMGLSLMIMGDMGSILTGIIYILLPAVVGFLIYVFKRQKPGSPALILED</sequence>
<keyword evidence="3" id="KW-0482">Metalloprotease</keyword>
<protein>
    <submittedName>
        <fullName evidence="3">CPBP family intramembrane metalloprotease</fullName>
    </submittedName>
</protein>
<keyword evidence="3" id="KW-0378">Hydrolase</keyword>
<dbReference type="InterPro" id="IPR003675">
    <property type="entry name" value="Rce1/LyrA-like_dom"/>
</dbReference>
<proteinExistence type="predicted"/>
<name>A0A433X4Z6_9BACL</name>
<gene>
    <name evidence="3" type="ORF">EJP77_15485</name>
</gene>
<dbReference type="EMBL" id="RZNX01000007">
    <property type="protein sequence ID" value="RUT29122.1"/>
    <property type="molecule type" value="Genomic_DNA"/>
</dbReference>
<dbReference type="RefSeq" id="WP_127200153.1">
    <property type="nucleotide sequence ID" value="NZ_RZNX01000007.1"/>
</dbReference>
<accession>A0A433X4Z6</accession>
<keyword evidence="3" id="KW-0645">Protease</keyword>
<organism evidence="3 4">
    <name type="scientific">Paenibacillus zeisoli</name>
    <dbReference type="NCBI Taxonomy" id="2496267"/>
    <lineage>
        <taxon>Bacteria</taxon>
        <taxon>Bacillati</taxon>
        <taxon>Bacillota</taxon>
        <taxon>Bacilli</taxon>
        <taxon>Bacillales</taxon>
        <taxon>Paenibacillaceae</taxon>
        <taxon>Paenibacillus</taxon>
    </lineage>
</organism>
<keyword evidence="1" id="KW-1133">Transmembrane helix</keyword>
<comment type="caution">
    <text evidence="3">The sequence shown here is derived from an EMBL/GenBank/DDBJ whole genome shotgun (WGS) entry which is preliminary data.</text>
</comment>
<feature type="transmembrane region" description="Helical" evidence="1">
    <location>
        <begin position="455"/>
        <end position="473"/>
    </location>
</feature>
<keyword evidence="1" id="KW-0472">Membrane</keyword>
<feature type="transmembrane region" description="Helical" evidence="1">
    <location>
        <begin position="12"/>
        <end position="31"/>
    </location>
</feature>
<dbReference type="AlphaFoldDB" id="A0A433X4Z6"/>
<dbReference type="GO" id="GO:0008237">
    <property type="term" value="F:metallopeptidase activity"/>
    <property type="evidence" value="ECO:0007669"/>
    <property type="project" value="UniProtKB-KW"/>
</dbReference>
<keyword evidence="4" id="KW-1185">Reference proteome</keyword>
<feature type="transmembrane region" description="Helical" evidence="1">
    <location>
        <begin position="382"/>
        <end position="400"/>
    </location>
</feature>
<feature type="transmembrane region" description="Helical" evidence="1">
    <location>
        <begin position="420"/>
        <end position="443"/>
    </location>
</feature>
<feature type="domain" description="CAAX prenyl protease 2/Lysostaphin resistance protein A-like" evidence="2">
    <location>
        <begin position="422"/>
        <end position="513"/>
    </location>
</feature>
<feature type="transmembrane region" description="Helical" evidence="1">
    <location>
        <begin position="328"/>
        <end position="355"/>
    </location>
</feature>
<feature type="transmembrane region" description="Helical" evidence="1">
    <location>
        <begin position="295"/>
        <end position="316"/>
    </location>
</feature>
<dbReference type="Proteomes" id="UP000272464">
    <property type="component" value="Unassembled WGS sequence"/>
</dbReference>
<dbReference type="GO" id="GO:0004175">
    <property type="term" value="F:endopeptidase activity"/>
    <property type="evidence" value="ECO:0007669"/>
    <property type="project" value="UniProtKB-ARBA"/>
</dbReference>
<dbReference type="Pfam" id="PF02517">
    <property type="entry name" value="Rce1-like"/>
    <property type="match status" value="1"/>
</dbReference>
<feature type="transmembrane region" description="Helical" evidence="1">
    <location>
        <begin position="261"/>
        <end position="283"/>
    </location>
</feature>
<dbReference type="GO" id="GO:0006508">
    <property type="term" value="P:proteolysis"/>
    <property type="evidence" value="ECO:0007669"/>
    <property type="project" value="UniProtKB-KW"/>
</dbReference>
<reference evidence="3 4" key="1">
    <citation type="submission" date="2018-12" db="EMBL/GenBank/DDBJ databases">
        <authorList>
            <person name="Sun L."/>
            <person name="Chen Z."/>
        </authorList>
    </citation>
    <scope>NUCLEOTIDE SEQUENCE [LARGE SCALE GENOMIC DNA]</scope>
    <source>
        <strain evidence="3 4">3-5-3</strain>
    </source>
</reference>
<dbReference type="GO" id="GO:0080120">
    <property type="term" value="P:CAAX-box protein maturation"/>
    <property type="evidence" value="ECO:0007669"/>
    <property type="project" value="UniProtKB-ARBA"/>
</dbReference>
<evidence type="ECO:0000259" key="2">
    <source>
        <dbReference type="Pfam" id="PF02517"/>
    </source>
</evidence>
<feature type="transmembrane region" description="Helical" evidence="1">
    <location>
        <begin position="529"/>
        <end position="549"/>
    </location>
</feature>
<evidence type="ECO:0000313" key="4">
    <source>
        <dbReference type="Proteomes" id="UP000272464"/>
    </source>
</evidence>
<keyword evidence="1" id="KW-0812">Transmembrane</keyword>
<evidence type="ECO:0000313" key="3">
    <source>
        <dbReference type="EMBL" id="RUT29122.1"/>
    </source>
</evidence>
<dbReference type="OrthoDB" id="2675631at2"/>
<evidence type="ECO:0000256" key="1">
    <source>
        <dbReference type="SAM" id="Phobius"/>
    </source>
</evidence>